<dbReference type="Pfam" id="PF13181">
    <property type="entry name" value="TPR_8"/>
    <property type="match status" value="1"/>
</dbReference>
<dbReference type="InterPro" id="IPR027417">
    <property type="entry name" value="P-loop_NTPase"/>
</dbReference>
<keyword evidence="1" id="KW-0802">TPR repeat</keyword>
<feature type="repeat" description="TPR" evidence="1">
    <location>
        <begin position="957"/>
        <end position="990"/>
    </location>
</feature>
<dbReference type="Gene3D" id="1.25.40.10">
    <property type="entry name" value="Tetratricopeptide repeat domain"/>
    <property type="match status" value="1"/>
</dbReference>
<dbReference type="SUPFAM" id="SSF52540">
    <property type="entry name" value="P-loop containing nucleoside triphosphate hydrolases"/>
    <property type="match status" value="1"/>
</dbReference>
<dbReference type="InterPro" id="IPR011990">
    <property type="entry name" value="TPR-like_helical_dom_sf"/>
</dbReference>
<dbReference type="Pfam" id="PF12770">
    <property type="entry name" value="CHAT"/>
    <property type="match status" value="1"/>
</dbReference>
<dbReference type="Pfam" id="PF13191">
    <property type="entry name" value="AAA_16"/>
    <property type="match status" value="1"/>
</dbReference>
<dbReference type="EMBL" id="DSPX01000177">
    <property type="protein sequence ID" value="HGG02341.1"/>
    <property type="molecule type" value="Genomic_DNA"/>
</dbReference>
<sequence length="1047" mass="114095">MQTLYINLDFSGKEEVELSYYTDNPASVGGDSLAESFTLPAEEIADLMKMAERKYGTLALEECATTGRKLYQWLDANKWLSRVLSRLRGQCVVLAIAAGGKMAYLPWETLHDTRTFLVQRQGGAVVPVRWLPDVGAIPSSTLEAAAILASAKSSRYGGDEPADKENQKVRVLFMASSPLNTLPVMNLEAEEVEMLAATQNLGGVRGEPPPGGGKAAKNLSASGELELTVEESGCLVELARLVDFYGADYFDVLHLRGNTILFDGEPQFISETETGAPHPANAEAIAETLQFYWPPLVFLSACRTGALEKEEAPSAMAEALLNQGATAVLVSWRLAGEKDAAGAAAVFYGSCAAGENVVTALANTYSWLMEKRARDWYWLRLYVAGAVPGVLVTPTPGGQTSVPVVQYRSLDDSGRVIVPAPSAFVGRRRMIQKCCAAIGSKSERVGVLLTGPPGAGKSSIAARLCDAKGGDYQTLVWVGALDEASLVERLSRGDSLFAPTTLHVHDLLNGCSPLQWQRLLKSDEPLKLRLRKAFAADMAAHAMTKPWLLVFDEFEYGNLERRGERWWLTRKAAEILEALVFAIRDAKAPHRIIITCEELFEWSWLAAFHLQPVEKLSPADVLKICRRLPSFSGSYAVKPELLTTAENLADGNPRILEWFDQVLQSKQVDAAAIMEAIAPVESQRRAEVLAQELLAQLLPESCLMLKAALIYHLPVPPAAVAALATHITNPSIHLRRAAEVGLLNGELSGLLNSRGANLSEGIISVPKVVARVLQRLPASHPGHSDALYGRGAVALYRLWYSETDSRESVSDEKLLEIHRLAQKGLAHKPSAEEAKLPILLANIATQTALVLLARWKHQELFEKSVSLATATLAVIEDYRIRHRLAAALKQLAQLEAAEASYRQALELCPPEDLKEKASIVHNLAILLRTKGMTVEALRLYEQSLQLKESIGNTRGRAATLHQLANLKAEAGQIEEAIALYQQSLSLKESDGNLRSRAATLAMLGQLMATERGDTSKALDCLQESLRILVEVGAPEALQVQEMIAHLQ</sequence>
<evidence type="ECO:0000256" key="1">
    <source>
        <dbReference type="PROSITE-ProRule" id="PRU00339"/>
    </source>
</evidence>
<comment type="caution">
    <text evidence="4">The sequence shown here is derived from an EMBL/GenBank/DDBJ whole genome shotgun (WGS) entry which is preliminary data.</text>
</comment>
<dbReference type="Pfam" id="PF13424">
    <property type="entry name" value="TPR_12"/>
    <property type="match status" value="1"/>
</dbReference>
<organism evidence="4">
    <name type="scientific">Planktothricoides sp. SpSt-374</name>
    <dbReference type="NCBI Taxonomy" id="2282167"/>
    <lineage>
        <taxon>Bacteria</taxon>
        <taxon>Bacillati</taxon>
        <taxon>Cyanobacteriota</taxon>
        <taxon>Cyanophyceae</taxon>
        <taxon>Oscillatoriophycideae</taxon>
        <taxon>Oscillatoriales</taxon>
        <taxon>Oscillatoriaceae</taxon>
        <taxon>Planktothricoides</taxon>
    </lineage>
</organism>
<reference evidence="4" key="1">
    <citation type="journal article" date="2020" name="mSystems">
        <title>Genome- and Community-Level Interaction Insights into Carbon Utilization and Element Cycling Functions of Hydrothermarchaeota in Hydrothermal Sediment.</title>
        <authorList>
            <person name="Zhou Z."/>
            <person name="Liu Y."/>
            <person name="Xu W."/>
            <person name="Pan J."/>
            <person name="Luo Z.H."/>
            <person name="Li M."/>
        </authorList>
    </citation>
    <scope>NUCLEOTIDE SEQUENCE [LARGE SCALE GENOMIC DNA]</scope>
    <source>
        <strain evidence="4">SpSt-374</strain>
    </source>
</reference>
<gene>
    <name evidence="4" type="ORF">ENR15_17290</name>
</gene>
<feature type="domain" description="Orc1-like AAA ATPase" evidence="3">
    <location>
        <begin position="424"/>
        <end position="580"/>
    </location>
</feature>
<name>A0A7C3ZNT5_9CYAN</name>
<dbReference type="SUPFAM" id="SSF48452">
    <property type="entry name" value="TPR-like"/>
    <property type="match status" value="1"/>
</dbReference>
<evidence type="ECO:0000259" key="2">
    <source>
        <dbReference type="Pfam" id="PF12770"/>
    </source>
</evidence>
<protein>
    <submittedName>
        <fullName evidence="4">Tetratricopeptide repeat protein</fullName>
    </submittedName>
</protein>
<dbReference type="PANTHER" id="PTHR10098:SF108">
    <property type="entry name" value="TETRATRICOPEPTIDE REPEAT PROTEIN 28"/>
    <property type="match status" value="1"/>
</dbReference>
<evidence type="ECO:0000259" key="3">
    <source>
        <dbReference type="Pfam" id="PF13191"/>
    </source>
</evidence>
<dbReference type="PROSITE" id="PS50005">
    <property type="entry name" value="TPR"/>
    <property type="match status" value="1"/>
</dbReference>
<dbReference type="Gene3D" id="3.40.50.300">
    <property type="entry name" value="P-loop containing nucleotide triphosphate hydrolases"/>
    <property type="match status" value="1"/>
</dbReference>
<dbReference type="SMART" id="SM00028">
    <property type="entry name" value="TPR"/>
    <property type="match status" value="3"/>
</dbReference>
<dbReference type="InterPro" id="IPR019734">
    <property type="entry name" value="TPR_rpt"/>
</dbReference>
<accession>A0A7C3ZNT5</accession>
<evidence type="ECO:0000313" key="4">
    <source>
        <dbReference type="EMBL" id="HGG02341.1"/>
    </source>
</evidence>
<proteinExistence type="predicted"/>
<dbReference type="PANTHER" id="PTHR10098">
    <property type="entry name" value="RAPSYN-RELATED"/>
    <property type="match status" value="1"/>
</dbReference>
<dbReference type="InterPro" id="IPR041664">
    <property type="entry name" value="AAA_16"/>
</dbReference>
<dbReference type="AlphaFoldDB" id="A0A7C3ZNT5"/>
<feature type="domain" description="CHAT" evidence="2">
    <location>
        <begin position="66"/>
        <end position="384"/>
    </location>
</feature>
<dbReference type="InterPro" id="IPR024983">
    <property type="entry name" value="CHAT_dom"/>
</dbReference>